<comment type="catalytic activity">
    <reaction evidence="11">
        <text>N-terminal L-seryl-[histone H4] + acetyl-CoA = N-terminal N(alpha)-acetyl-L-seryl-[histone H4] + CoA + H(+)</text>
        <dbReference type="Rhea" id="RHEA:50596"/>
        <dbReference type="Rhea" id="RHEA-COMP:12740"/>
        <dbReference type="Rhea" id="RHEA-COMP:12743"/>
        <dbReference type="ChEBI" id="CHEBI:15378"/>
        <dbReference type="ChEBI" id="CHEBI:57287"/>
        <dbReference type="ChEBI" id="CHEBI:57288"/>
        <dbReference type="ChEBI" id="CHEBI:64738"/>
        <dbReference type="ChEBI" id="CHEBI:83690"/>
        <dbReference type="EC" id="2.3.1.257"/>
    </reaction>
</comment>
<dbReference type="Proteomes" id="UP000886653">
    <property type="component" value="Unassembled WGS sequence"/>
</dbReference>
<evidence type="ECO:0000256" key="6">
    <source>
        <dbReference type="ARBA" id="ARBA00022490"/>
    </source>
</evidence>
<evidence type="ECO:0000256" key="1">
    <source>
        <dbReference type="ARBA" id="ARBA00004123"/>
    </source>
</evidence>
<comment type="caution">
    <text evidence="13">The sequence shown here is derived from an EMBL/GenBank/DDBJ whole genome shotgun (WGS) entry which is preliminary data.</text>
</comment>
<keyword evidence="8" id="KW-0539">Nucleus</keyword>
<dbReference type="OrthoDB" id="424551at2759"/>
<dbReference type="Pfam" id="PF00583">
    <property type="entry name" value="Acetyltransf_1"/>
    <property type="match status" value="1"/>
</dbReference>
<gene>
    <name evidence="13" type="ORF">CROQUDRAFT_64024</name>
</gene>
<evidence type="ECO:0000256" key="5">
    <source>
        <dbReference type="ARBA" id="ARBA00015043"/>
    </source>
</evidence>
<evidence type="ECO:0000256" key="7">
    <source>
        <dbReference type="ARBA" id="ARBA00022679"/>
    </source>
</evidence>
<keyword evidence="7" id="KW-0808">Transferase</keyword>
<dbReference type="InterPro" id="IPR039949">
    <property type="entry name" value="NAA40"/>
</dbReference>
<dbReference type="PANTHER" id="PTHR20531">
    <property type="entry name" value="N-ALPHA-ACETYLTRANSFERASE 40"/>
    <property type="match status" value="1"/>
</dbReference>
<evidence type="ECO:0000313" key="13">
    <source>
        <dbReference type="EMBL" id="KAG0145289.1"/>
    </source>
</evidence>
<dbReference type="PANTHER" id="PTHR20531:SF1">
    <property type="entry name" value="N-ALPHA-ACETYLTRANSFERASE 40"/>
    <property type="match status" value="1"/>
</dbReference>
<sequence>MKKIYENRSDGYSPKEKRAELLDRQSRFLLALGPTDDELKGFAMWRFDWEETCDDEVEEVEVVYCYELQVKESERGRGLGKELMKLLEAIGIGWGMKKVMLTVHLSNQPAVRFYTQKMKFEIDEISPSQFEDADPADYEILSKKLTIGQLGL</sequence>
<comment type="similarity">
    <text evidence="3">Belongs to the acetyltransferase family. NAA40 subfamily.</text>
</comment>
<dbReference type="PROSITE" id="PS51186">
    <property type="entry name" value="GNAT"/>
    <property type="match status" value="1"/>
</dbReference>
<feature type="domain" description="N-acetyltransferase" evidence="12">
    <location>
        <begin position="1"/>
        <end position="144"/>
    </location>
</feature>
<evidence type="ECO:0000259" key="12">
    <source>
        <dbReference type="PROSITE" id="PS51186"/>
    </source>
</evidence>
<dbReference type="InterPro" id="IPR016181">
    <property type="entry name" value="Acyl_CoA_acyltransferase"/>
</dbReference>
<keyword evidence="14" id="KW-1185">Reference proteome</keyword>
<comment type="catalytic activity">
    <reaction evidence="10">
        <text>N-terminal L-seryl-[histone H2A] + acetyl-CoA = N-terminal N(alpha)-acetyl-L-seryl-[histone H2A] + CoA + H(+)</text>
        <dbReference type="Rhea" id="RHEA:50600"/>
        <dbReference type="Rhea" id="RHEA-COMP:12742"/>
        <dbReference type="Rhea" id="RHEA-COMP:12744"/>
        <dbReference type="ChEBI" id="CHEBI:15378"/>
        <dbReference type="ChEBI" id="CHEBI:57287"/>
        <dbReference type="ChEBI" id="CHEBI:57288"/>
        <dbReference type="ChEBI" id="CHEBI:64738"/>
        <dbReference type="ChEBI" id="CHEBI:83690"/>
        <dbReference type="EC" id="2.3.1.257"/>
    </reaction>
</comment>
<dbReference type="EC" id="2.3.1.257" evidence="4"/>
<protein>
    <recommendedName>
        <fullName evidence="5">N-alpha-acetyltransferase 40</fullName>
        <ecNumber evidence="4">2.3.1.257</ecNumber>
    </recommendedName>
</protein>
<dbReference type="InterPro" id="IPR000182">
    <property type="entry name" value="GNAT_dom"/>
</dbReference>
<accession>A0A9P6NFV5</accession>
<dbReference type="CDD" id="cd04301">
    <property type="entry name" value="NAT_SF"/>
    <property type="match status" value="1"/>
</dbReference>
<evidence type="ECO:0000256" key="8">
    <source>
        <dbReference type="ARBA" id="ARBA00023242"/>
    </source>
</evidence>
<dbReference type="GO" id="GO:1990189">
    <property type="term" value="F:protein N-terminal-serine acetyltransferase activity"/>
    <property type="evidence" value="ECO:0007669"/>
    <property type="project" value="UniProtKB-EC"/>
</dbReference>
<proteinExistence type="inferred from homology"/>
<evidence type="ECO:0000256" key="3">
    <source>
        <dbReference type="ARBA" id="ARBA00008870"/>
    </source>
</evidence>
<evidence type="ECO:0000256" key="10">
    <source>
        <dbReference type="ARBA" id="ARBA00047821"/>
    </source>
</evidence>
<dbReference type="GO" id="GO:0010485">
    <property type="term" value="F:histone H4 acetyltransferase activity"/>
    <property type="evidence" value="ECO:0007669"/>
    <property type="project" value="InterPro"/>
</dbReference>
<dbReference type="GO" id="GO:0005737">
    <property type="term" value="C:cytoplasm"/>
    <property type="evidence" value="ECO:0007669"/>
    <property type="project" value="UniProtKB-SubCell"/>
</dbReference>
<dbReference type="Gene3D" id="3.40.630.30">
    <property type="match status" value="1"/>
</dbReference>
<evidence type="ECO:0000256" key="11">
    <source>
        <dbReference type="ARBA" id="ARBA00049524"/>
    </source>
</evidence>
<dbReference type="SUPFAM" id="SSF55729">
    <property type="entry name" value="Acyl-CoA N-acyltransferases (Nat)"/>
    <property type="match status" value="1"/>
</dbReference>
<dbReference type="EMBL" id="MU167279">
    <property type="protein sequence ID" value="KAG0145289.1"/>
    <property type="molecule type" value="Genomic_DNA"/>
</dbReference>
<dbReference type="GO" id="GO:0043998">
    <property type="term" value="F:histone H2A acetyltransferase activity"/>
    <property type="evidence" value="ECO:0007669"/>
    <property type="project" value="InterPro"/>
</dbReference>
<dbReference type="AlphaFoldDB" id="A0A9P6NFV5"/>
<keyword evidence="9" id="KW-0012">Acyltransferase</keyword>
<evidence type="ECO:0000256" key="4">
    <source>
        <dbReference type="ARBA" id="ARBA00012950"/>
    </source>
</evidence>
<dbReference type="GO" id="GO:0005634">
    <property type="term" value="C:nucleus"/>
    <property type="evidence" value="ECO:0007669"/>
    <property type="project" value="UniProtKB-SubCell"/>
</dbReference>
<reference evidence="13" key="1">
    <citation type="submission" date="2013-11" db="EMBL/GenBank/DDBJ databases">
        <title>Genome sequence of the fusiform rust pathogen reveals effectors for host alternation and coevolution with pine.</title>
        <authorList>
            <consortium name="DOE Joint Genome Institute"/>
            <person name="Smith K."/>
            <person name="Pendleton A."/>
            <person name="Kubisiak T."/>
            <person name="Anderson C."/>
            <person name="Salamov A."/>
            <person name="Aerts A."/>
            <person name="Riley R."/>
            <person name="Clum A."/>
            <person name="Lindquist E."/>
            <person name="Ence D."/>
            <person name="Campbell M."/>
            <person name="Kronenberg Z."/>
            <person name="Feau N."/>
            <person name="Dhillon B."/>
            <person name="Hamelin R."/>
            <person name="Burleigh J."/>
            <person name="Smith J."/>
            <person name="Yandell M."/>
            <person name="Nelson C."/>
            <person name="Grigoriev I."/>
            <person name="Davis J."/>
        </authorList>
    </citation>
    <scope>NUCLEOTIDE SEQUENCE</scope>
    <source>
        <strain evidence="13">G11</strain>
    </source>
</reference>
<evidence type="ECO:0000256" key="2">
    <source>
        <dbReference type="ARBA" id="ARBA00004496"/>
    </source>
</evidence>
<comment type="subcellular location">
    <subcellularLocation>
        <location evidence="2">Cytoplasm</location>
    </subcellularLocation>
    <subcellularLocation>
        <location evidence="1">Nucleus</location>
    </subcellularLocation>
</comment>
<name>A0A9P6NFV5_9BASI</name>
<evidence type="ECO:0000313" key="14">
    <source>
        <dbReference type="Proteomes" id="UP000886653"/>
    </source>
</evidence>
<keyword evidence="6" id="KW-0963">Cytoplasm</keyword>
<evidence type="ECO:0000256" key="9">
    <source>
        <dbReference type="ARBA" id="ARBA00023315"/>
    </source>
</evidence>
<organism evidence="13 14">
    <name type="scientific">Cronartium quercuum f. sp. fusiforme G11</name>
    <dbReference type="NCBI Taxonomy" id="708437"/>
    <lineage>
        <taxon>Eukaryota</taxon>
        <taxon>Fungi</taxon>
        <taxon>Dikarya</taxon>
        <taxon>Basidiomycota</taxon>
        <taxon>Pucciniomycotina</taxon>
        <taxon>Pucciniomycetes</taxon>
        <taxon>Pucciniales</taxon>
        <taxon>Coleosporiaceae</taxon>
        <taxon>Cronartium</taxon>
    </lineage>
</organism>